<protein>
    <recommendedName>
        <fullName evidence="6">Eyes absent homolog</fullName>
        <ecNumber evidence="6">3.1.3.48</ecNumber>
    </recommendedName>
</protein>
<keyword evidence="6" id="KW-0805">Transcription regulation</keyword>
<evidence type="ECO:0000256" key="3">
    <source>
        <dbReference type="ARBA" id="ARBA00022842"/>
    </source>
</evidence>
<dbReference type="InterPro" id="IPR038102">
    <property type="entry name" value="EYA_dom_sf"/>
</dbReference>
<dbReference type="PANTHER" id="PTHR10190">
    <property type="entry name" value="EYES ABSENT"/>
    <property type="match status" value="1"/>
</dbReference>
<dbReference type="EMBL" id="UYSU01036382">
    <property type="protein sequence ID" value="VDL97615.1"/>
    <property type="molecule type" value="Genomic_DNA"/>
</dbReference>
<keyword evidence="6" id="KW-0479">Metal-binding</keyword>
<dbReference type="GO" id="GO:0004725">
    <property type="term" value="F:protein tyrosine phosphatase activity"/>
    <property type="evidence" value="ECO:0007669"/>
    <property type="project" value="UniProtKB-EC"/>
</dbReference>
<comment type="cofactor">
    <cofactor evidence="6">
        <name>Mg(2+)</name>
        <dbReference type="ChEBI" id="CHEBI:18420"/>
    </cofactor>
    <text evidence="6">Binds 1 Mg(2+) ion per subunit.</text>
</comment>
<evidence type="ECO:0000256" key="1">
    <source>
        <dbReference type="ARBA" id="ARBA00010501"/>
    </source>
</evidence>
<dbReference type="GO" id="GO:2001240">
    <property type="term" value="P:negative regulation of extrinsic apoptotic signaling pathway in absence of ligand"/>
    <property type="evidence" value="ECO:0007669"/>
    <property type="project" value="TreeGrafter"/>
</dbReference>
<dbReference type="EC" id="3.1.3.48" evidence="6"/>
<evidence type="ECO:0000256" key="6">
    <source>
        <dbReference type="RuleBase" id="RU362036"/>
    </source>
</evidence>
<name>A0A183T432_SCHSO</name>
<accession>A0A183T432</accession>
<evidence type="ECO:0000256" key="4">
    <source>
        <dbReference type="ARBA" id="ARBA00022912"/>
    </source>
</evidence>
<keyword evidence="3 6" id="KW-0460">Magnesium</keyword>
<keyword evidence="4 6" id="KW-0904">Protein phosphatase</keyword>
<keyword evidence="2 6" id="KW-0378">Hydrolase</keyword>
<dbReference type="WBParaSite" id="SSLN_0001165801-mRNA-1">
    <property type="protein sequence ID" value="SSLN_0001165801-mRNA-1"/>
    <property type="gene ID" value="SSLN_0001165801"/>
</dbReference>
<evidence type="ECO:0000313" key="9">
    <source>
        <dbReference type="WBParaSite" id="SSLN_0001165801-mRNA-1"/>
    </source>
</evidence>
<comment type="similarity">
    <text evidence="1 6">Belongs to the HAD-like hydrolase superfamily. EYA family.</text>
</comment>
<reference evidence="9" key="1">
    <citation type="submission" date="2016-06" db="UniProtKB">
        <authorList>
            <consortium name="WormBaseParasite"/>
        </authorList>
    </citation>
    <scope>IDENTIFICATION</scope>
</reference>
<proteinExistence type="inferred from homology"/>
<dbReference type="Proteomes" id="UP000275846">
    <property type="component" value="Unassembled WGS sequence"/>
</dbReference>
<keyword evidence="6" id="KW-0804">Transcription</keyword>
<organism evidence="9">
    <name type="scientific">Schistocephalus solidus</name>
    <name type="common">Tapeworm</name>
    <dbReference type="NCBI Taxonomy" id="70667"/>
    <lineage>
        <taxon>Eukaryota</taxon>
        <taxon>Metazoa</taxon>
        <taxon>Spiralia</taxon>
        <taxon>Lophotrochozoa</taxon>
        <taxon>Platyhelminthes</taxon>
        <taxon>Cestoda</taxon>
        <taxon>Eucestoda</taxon>
        <taxon>Diphyllobothriidea</taxon>
        <taxon>Diphyllobothriidae</taxon>
        <taxon>Schistocephalus</taxon>
    </lineage>
</organism>
<dbReference type="GO" id="GO:0046872">
    <property type="term" value="F:metal ion binding"/>
    <property type="evidence" value="ECO:0007669"/>
    <property type="project" value="UniProtKB-KW"/>
</dbReference>
<dbReference type="OrthoDB" id="167668at2759"/>
<dbReference type="GO" id="GO:0030154">
    <property type="term" value="P:cell differentiation"/>
    <property type="evidence" value="ECO:0007669"/>
    <property type="project" value="TreeGrafter"/>
</dbReference>
<comment type="catalytic activity">
    <reaction evidence="5 6">
        <text>O-phospho-L-tyrosyl-[protein] + H2O = L-tyrosyl-[protein] + phosphate</text>
        <dbReference type="Rhea" id="RHEA:10684"/>
        <dbReference type="Rhea" id="RHEA-COMP:10136"/>
        <dbReference type="Rhea" id="RHEA-COMP:20101"/>
        <dbReference type="ChEBI" id="CHEBI:15377"/>
        <dbReference type="ChEBI" id="CHEBI:43474"/>
        <dbReference type="ChEBI" id="CHEBI:46858"/>
        <dbReference type="ChEBI" id="CHEBI:61978"/>
        <dbReference type="EC" id="3.1.3.48"/>
    </reaction>
</comment>
<evidence type="ECO:0000313" key="8">
    <source>
        <dbReference type="Proteomes" id="UP000275846"/>
    </source>
</evidence>
<dbReference type="GO" id="GO:0005634">
    <property type="term" value="C:nucleus"/>
    <property type="evidence" value="ECO:0007669"/>
    <property type="project" value="TreeGrafter"/>
</dbReference>
<reference evidence="7 8" key="2">
    <citation type="submission" date="2018-11" db="EMBL/GenBank/DDBJ databases">
        <authorList>
            <consortium name="Pathogen Informatics"/>
        </authorList>
    </citation>
    <scope>NUCLEOTIDE SEQUENCE [LARGE SCALE GENOMIC DNA]</scope>
    <source>
        <strain evidence="7 8">NST_G2</strain>
    </source>
</reference>
<evidence type="ECO:0000256" key="5">
    <source>
        <dbReference type="ARBA" id="ARBA00051722"/>
    </source>
</evidence>
<dbReference type="PANTHER" id="PTHR10190:SF16">
    <property type="entry name" value="DEVELOPMENTAL PROTEIN EYES ABSENT"/>
    <property type="match status" value="1"/>
</dbReference>
<gene>
    <name evidence="7" type="ORF">SSLN_LOCUS11230</name>
</gene>
<keyword evidence="8" id="KW-1185">Reference proteome</keyword>
<dbReference type="InterPro" id="IPR028472">
    <property type="entry name" value="EYA"/>
</dbReference>
<dbReference type="STRING" id="70667.A0A183T432"/>
<evidence type="ECO:0000256" key="2">
    <source>
        <dbReference type="ARBA" id="ARBA00022801"/>
    </source>
</evidence>
<dbReference type="AlphaFoldDB" id="A0A183T432"/>
<sequence length="175" mass="19817">MPTTSGDHGRLEWMRTLALRYRHIKEIYEAFNGDAAHLLGDTKAEVWTRVCGEVDRLTRGWCNHLRHILEVISARPSYRNVLISSSPLPLTFTRLLLHGLGRVFAADNVYAANKIGKETCFERISARFGRKAVCIVIGSTAEQRNLALQLNWPYWDISLETDLVALAHALELGFL</sequence>
<dbReference type="Gene3D" id="3.40.50.12350">
    <property type="match status" value="1"/>
</dbReference>
<dbReference type="GO" id="GO:0045739">
    <property type="term" value="P:positive regulation of DNA repair"/>
    <property type="evidence" value="ECO:0007669"/>
    <property type="project" value="TreeGrafter"/>
</dbReference>
<evidence type="ECO:0000313" key="7">
    <source>
        <dbReference type="EMBL" id="VDL97615.1"/>
    </source>
</evidence>